<evidence type="ECO:0000313" key="4">
    <source>
        <dbReference type="Proteomes" id="UP000031524"/>
    </source>
</evidence>
<feature type="transmembrane region" description="Helical" evidence="2">
    <location>
        <begin position="237"/>
        <end position="255"/>
    </location>
</feature>
<reference evidence="3 4" key="1">
    <citation type="submission" date="2013-04" db="EMBL/GenBank/DDBJ databases">
        <title>Complete genome sequence of Corynebacterium humireducens DSM 45392(T), isolated from a wastewater-fed microbial fuel cell.</title>
        <authorList>
            <person name="Ruckert C."/>
            <person name="Albersmeier A."/>
            <person name="Kalinowski J."/>
        </authorList>
    </citation>
    <scope>NUCLEOTIDE SEQUENCE [LARGE SCALE GENOMIC DNA]</scope>
    <source>
        <strain evidence="4">MFC-5</strain>
    </source>
</reference>
<protein>
    <recommendedName>
        <fullName evidence="5">DUF2339 domain-containing protein</fullName>
    </recommendedName>
</protein>
<feature type="transmembrane region" description="Helical" evidence="2">
    <location>
        <begin position="289"/>
        <end position="310"/>
    </location>
</feature>
<feature type="transmembrane region" description="Helical" evidence="2">
    <location>
        <begin position="155"/>
        <end position="183"/>
    </location>
</feature>
<feature type="transmembrane region" description="Helical" evidence="2">
    <location>
        <begin position="450"/>
        <end position="470"/>
    </location>
</feature>
<evidence type="ECO:0008006" key="5">
    <source>
        <dbReference type="Google" id="ProtNLM"/>
    </source>
</evidence>
<gene>
    <name evidence="3" type="ORF">B842_06155</name>
</gene>
<feature type="compositionally biased region" description="Basic and acidic residues" evidence="1">
    <location>
        <begin position="603"/>
        <end position="619"/>
    </location>
</feature>
<feature type="compositionally biased region" description="Pro residues" evidence="1">
    <location>
        <begin position="62"/>
        <end position="86"/>
    </location>
</feature>
<dbReference type="OrthoDB" id="4410645at2"/>
<feature type="transmembrane region" description="Helical" evidence="2">
    <location>
        <begin position="319"/>
        <end position="336"/>
    </location>
</feature>
<keyword evidence="2" id="KW-0472">Membrane</keyword>
<organism evidence="3 4">
    <name type="scientific">Corynebacterium humireducens NBRC 106098 = DSM 45392</name>
    <dbReference type="NCBI Taxonomy" id="1223515"/>
    <lineage>
        <taxon>Bacteria</taxon>
        <taxon>Bacillati</taxon>
        <taxon>Actinomycetota</taxon>
        <taxon>Actinomycetes</taxon>
        <taxon>Mycobacteriales</taxon>
        <taxon>Corynebacteriaceae</taxon>
        <taxon>Corynebacterium</taxon>
    </lineage>
</organism>
<feature type="transmembrane region" description="Helical" evidence="2">
    <location>
        <begin position="577"/>
        <end position="596"/>
    </location>
</feature>
<feature type="transmembrane region" description="Helical" evidence="2">
    <location>
        <begin position="123"/>
        <end position="143"/>
    </location>
</feature>
<dbReference type="EMBL" id="CP005286">
    <property type="protein sequence ID" value="AJE33080.1"/>
    <property type="molecule type" value="Genomic_DNA"/>
</dbReference>
<feature type="transmembrane region" description="Helical" evidence="2">
    <location>
        <begin position="214"/>
        <end position="231"/>
    </location>
</feature>
<feature type="region of interest" description="Disordered" evidence="1">
    <location>
        <begin position="601"/>
        <end position="640"/>
    </location>
</feature>
<name>A0A0B5D2G2_9CORY</name>
<dbReference type="KEGG" id="chm:B842_06155"/>
<feature type="transmembrane region" description="Helical" evidence="2">
    <location>
        <begin position="365"/>
        <end position="382"/>
    </location>
</feature>
<feature type="transmembrane region" description="Helical" evidence="2">
    <location>
        <begin position="482"/>
        <end position="506"/>
    </location>
</feature>
<feature type="transmembrane region" description="Helical" evidence="2">
    <location>
        <begin position="518"/>
        <end position="540"/>
    </location>
</feature>
<keyword evidence="2" id="KW-1133">Transmembrane helix</keyword>
<feature type="compositionally biased region" description="Low complexity" evidence="1">
    <location>
        <begin position="45"/>
        <end position="61"/>
    </location>
</feature>
<feature type="transmembrane region" description="Helical" evidence="2">
    <location>
        <begin position="342"/>
        <end position="358"/>
    </location>
</feature>
<accession>A0A0B5D2G2</accession>
<evidence type="ECO:0000256" key="1">
    <source>
        <dbReference type="SAM" id="MobiDB-lite"/>
    </source>
</evidence>
<feature type="transmembrane region" description="Helical" evidence="2">
    <location>
        <begin position="426"/>
        <end position="444"/>
    </location>
</feature>
<feature type="region of interest" description="Disordered" evidence="1">
    <location>
        <begin position="37"/>
        <end position="87"/>
    </location>
</feature>
<keyword evidence="2" id="KW-0812">Transmembrane</keyword>
<evidence type="ECO:0000313" key="3">
    <source>
        <dbReference type="EMBL" id="AJE33080.1"/>
    </source>
</evidence>
<dbReference type="AlphaFoldDB" id="A0A0B5D2G2"/>
<keyword evidence="4" id="KW-1185">Reference proteome</keyword>
<feature type="transmembrane region" description="Helical" evidence="2">
    <location>
        <begin position="189"/>
        <end position="209"/>
    </location>
</feature>
<feature type="transmembrane region" description="Helical" evidence="2">
    <location>
        <begin position="91"/>
        <end position="117"/>
    </location>
</feature>
<sequence length="640" mass="68243">MTVDPRDSMELRLTLRRLEAAEAALADARRSLDAVLNRQSEAARAEAPTEAPAEVPVMAPVQGPPPPPLKYGKPAKPPKPSKPPVPTETKVIRAVAVAGSLITVAGVGLAVALAIQMGLLGPLGRVLLSTLLALALFGAGLWLDGYRHRVTDRDTAGMAAGVTALFVTSWLASAVILAALWLVLEWWPAWAATLALMAVWVVFLAVSVIRRLEWVAFFAGLSTLLVVPTFFEAFTPTTWIVALMPLTLLAVTTVLRRPAIRVMSGVAALFVQLWLSMDVLSTWSGPTQTTAIVLALLAMGSALAFATVTLRQPSPDDRADLLTVFVVPLLLLLFATPVAADAWAIWLLVPATVALAFLGHRHEQLLEMVAVCATAVAFVLVWENTPPFGAGARIDATIVVALFFLAAVVTVLWLEASGEGRVWPWAFWLGAALTVTFDLSRNVLGKSPLWLTDHIALVQAGLIAVFLGVVISRRKALAPLPVWAQIVLAVAGLHLSMVALVTAATWLGNLISGTSGMWLGYLVGHALVSILWMVLAAWILLAAPGLSDRGSLGAGMVLAVAGVVKLVFFDLGTLEGLPRAMAFLVSGVALLAMASLRTRRARPSQEHEQQAEHEEKRATQDQPEDELPGRVTEIDGEVHP</sequence>
<dbReference type="STRING" id="1223515.B842_06155"/>
<feature type="transmembrane region" description="Helical" evidence="2">
    <location>
        <begin position="262"/>
        <end position="283"/>
    </location>
</feature>
<feature type="transmembrane region" description="Helical" evidence="2">
    <location>
        <begin position="394"/>
        <end position="414"/>
    </location>
</feature>
<evidence type="ECO:0000256" key="2">
    <source>
        <dbReference type="SAM" id="Phobius"/>
    </source>
</evidence>
<dbReference type="Proteomes" id="UP000031524">
    <property type="component" value="Chromosome"/>
</dbReference>
<dbReference type="RefSeq" id="WP_052437788.1">
    <property type="nucleotide sequence ID" value="NZ_BCSU01000002.1"/>
</dbReference>
<feature type="transmembrane region" description="Helical" evidence="2">
    <location>
        <begin position="552"/>
        <end position="571"/>
    </location>
</feature>
<proteinExistence type="predicted"/>
<dbReference type="HOGENOM" id="CLU_018715_0_0_11"/>